<evidence type="ECO:0000313" key="15">
    <source>
        <dbReference type="Proteomes" id="UP001187192"/>
    </source>
</evidence>
<reference evidence="14" key="1">
    <citation type="submission" date="2023-07" db="EMBL/GenBank/DDBJ databases">
        <title>draft genome sequence of fig (Ficus carica).</title>
        <authorList>
            <person name="Takahashi T."/>
            <person name="Nishimura K."/>
        </authorList>
    </citation>
    <scope>NUCLEOTIDE SEQUENCE</scope>
</reference>
<feature type="transmembrane region" description="Helical" evidence="12">
    <location>
        <begin position="44"/>
        <end position="65"/>
    </location>
</feature>
<evidence type="ECO:0000256" key="4">
    <source>
        <dbReference type="ARBA" id="ARBA00022679"/>
    </source>
</evidence>
<dbReference type="Pfam" id="PF17123">
    <property type="entry name" value="zf-RING_11"/>
    <property type="match status" value="1"/>
</dbReference>
<evidence type="ECO:0000256" key="5">
    <source>
        <dbReference type="ARBA" id="ARBA00022692"/>
    </source>
</evidence>
<dbReference type="GO" id="GO:0061630">
    <property type="term" value="F:ubiquitin protein ligase activity"/>
    <property type="evidence" value="ECO:0007669"/>
    <property type="project" value="UniProtKB-EC"/>
</dbReference>
<organism evidence="14 15">
    <name type="scientific">Ficus carica</name>
    <name type="common">Common fig</name>
    <dbReference type="NCBI Taxonomy" id="3494"/>
    <lineage>
        <taxon>Eukaryota</taxon>
        <taxon>Viridiplantae</taxon>
        <taxon>Streptophyta</taxon>
        <taxon>Embryophyta</taxon>
        <taxon>Tracheophyta</taxon>
        <taxon>Spermatophyta</taxon>
        <taxon>Magnoliopsida</taxon>
        <taxon>eudicotyledons</taxon>
        <taxon>Gunneridae</taxon>
        <taxon>Pentapetalae</taxon>
        <taxon>rosids</taxon>
        <taxon>fabids</taxon>
        <taxon>Rosales</taxon>
        <taxon>Moraceae</taxon>
        <taxon>Ficeae</taxon>
        <taxon>Ficus</taxon>
    </lineage>
</organism>
<evidence type="ECO:0000256" key="12">
    <source>
        <dbReference type="SAM" id="Phobius"/>
    </source>
</evidence>
<dbReference type="PANTHER" id="PTHR45977:SF19">
    <property type="entry name" value="RING-TYPE DOMAIN-CONTAINING PROTEIN"/>
    <property type="match status" value="1"/>
</dbReference>
<dbReference type="GO" id="GO:0006511">
    <property type="term" value="P:ubiquitin-dependent protein catabolic process"/>
    <property type="evidence" value="ECO:0007669"/>
    <property type="project" value="TreeGrafter"/>
</dbReference>
<dbReference type="Gene3D" id="3.30.40.10">
    <property type="entry name" value="Zinc/RING finger domain, C3HC4 (zinc finger)"/>
    <property type="match status" value="1"/>
</dbReference>
<evidence type="ECO:0000256" key="3">
    <source>
        <dbReference type="ARBA" id="ARBA00012483"/>
    </source>
</evidence>
<keyword evidence="7" id="KW-0863">Zinc-finger</keyword>
<comment type="subcellular location">
    <subcellularLocation>
        <location evidence="2">Membrane</location>
        <topology evidence="2">Multi-pass membrane protein</topology>
    </subcellularLocation>
</comment>
<keyword evidence="4" id="KW-0808">Transferase</keyword>
<accession>A0AA88DSF4</accession>
<evidence type="ECO:0000256" key="7">
    <source>
        <dbReference type="ARBA" id="ARBA00022771"/>
    </source>
</evidence>
<keyword evidence="15" id="KW-1185">Reference proteome</keyword>
<dbReference type="AlphaFoldDB" id="A0AA88DSF4"/>
<dbReference type="GO" id="GO:0008270">
    <property type="term" value="F:zinc ion binding"/>
    <property type="evidence" value="ECO:0007669"/>
    <property type="project" value="UniProtKB-KW"/>
</dbReference>
<keyword evidence="6" id="KW-0479">Metal-binding</keyword>
<dbReference type="Proteomes" id="UP001187192">
    <property type="component" value="Unassembled WGS sequence"/>
</dbReference>
<dbReference type="InterPro" id="IPR001841">
    <property type="entry name" value="Znf_RING"/>
</dbReference>
<evidence type="ECO:0000256" key="2">
    <source>
        <dbReference type="ARBA" id="ARBA00004141"/>
    </source>
</evidence>
<evidence type="ECO:0000256" key="9">
    <source>
        <dbReference type="ARBA" id="ARBA00022833"/>
    </source>
</evidence>
<evidence type="ECO:0000256" key="10">
    <source>
        <dbReference type="ARBA" id="ARBA00022989"/>
    </source>
</evidence>
<proteinExistence type="predicted"/>
<evidence type="ECO:0000259" key="13">
    <source>
        <dbReference type="Pfam" id="PF17123"/>
    </source>
</evidence>
<evidence type="ECO:0000313" key="14">
    <source>
        <dbReference type="EMBL" id="GMN60791.1"/>
    </source>
</evidence>
<comment type="catalytic activity">
    <reaction evidence="1">
        <text>S-ubiquitinyl-[E2 ubiquitin-conjugating enzyme]-L-cysteine + [acceptor protein]-L-lysine = [E2 ubiquitin-conjugating enzyme]-L-cysteine + N(6)-ubiquitinyl-[acceptor protein]-L-lysine.</text>
        <dbReference type="EC" id="2.3.2.27"/>
    </reaction>
</comment>
<dbReference type="EC" id="2.3.2.27" evidence="3"/>
<protein>
    <recommendedName>
        <fullName evidence="3">RING-type E3 ubiquitin transferase</fullName>
        <ecNumber evidence="3">2.3.2.27</ecNumber>
    </recommendedName>
</protein>
<feature type="domain" description="RING-type" evidence="13">
    <location>
        <begin position="123"/>
        <end position="151"/>
    </location>
</feature>
<name>A0AA88DSF4_FICCA</name>
<evidence type="ECO:0000256" key="1">
    <source>
        <dbReference type="ARBA" id="ARBA00000900"/>
    </source>
</evidence>
<feature type="transmembrane region" description="Helical" evidence="12">
    <location>
        <begin position="21"/>
        <end position="38"/>
    </location>
</feature>
<keyword evidence="10 12" id="KW-1133">Transmembrane helix</keyword>
<evidence type="ECO:0000256" key="11">
    <source>
        <dbReference type="ARBA" id="ARBA00023136"/>
    </source>
</evidence>
<dbReference type="EMBL" id="BTGU01000102">
    <property type="protein sequence ID" value="GMN60791.1"/>
    <property type="molecule type" value="Genomic_DNA"/>
</dbReference>
<gene>
    <name evidence="14" type="ORF">TIFTF001_029894</name>
</gene>
<dbReference type="SUPFAM" id="SSF57850">
    <property type="entry name" value="RING/U-box"/>
    <property type="match status" value="1"/>
</dbReference>
<evidence type="ECO:0000256" key="8">
    <source>
        <dbReference type="ARBA" id="ARBA00022786"/>
    </source>
</evidence>
<dbReference type="GO" id="GO:0016567">
    <property type="term" value="P:protein ubiquitination"/>
    <property type="evidence" value="ECO:0007669"/>
    <property type="project" value="TreeGrafter"/>
</dbReference>
<comment type="caution">
    <text evidence="14">The sequence shown here is derived from an EMBL/GenBank/DDBJ whole genome shotgun (WGS) entry which is preliminary data.</text>
</comment>
<dbReference type="GO" id="GO:0000325">
    <property type="term" value="C:plant-type vacuole"/>
    <property type="evidence" value="ECO:0007669"/>
    <property type="project" value="TreeGrafter"/>
</dbReference>
<dbReference type="PANTHER" id="PTHR45977">
    <property type="entry name" value="TARGET OF ERK KINASE MPK-1"/>
    <property type="match status" value="1"/>
</dbReference>
<keyword evidence="5 12" id="KW-0812">Transmembrane</keyword>
<dbReference type="GO" id="GO:0016020">
    <property type="term" value="C:membrane"/>
    <property type="evidence" value="ECO:0007669"/>
    <property type="project" value="UniProtKB-SubCell"/>
</dbReference>
<keyword evidence="9" id="KW-0862">Zinc</keyword>
<dbReference type="InterPro" id="IPR013083">
    <property type="entry name" value="Znf_RING/FYVE/PHD"/>
</dbReference>
<keyword evidence="8" id="KW-0833">Ubl conjugation pathway</keyword>
<sequence length="189" mass="21629">MCGFYWIVVGGQTLLQDSPRLYWLTVVFLAFDVFFIIFCIGMAFVIFFALCCCIPIVAFAYSMAIRDGASEDDIRNLPKYRFCQGNSSMTLDHDKKQDILKAQLESSNNNNIKELSLNPEDSECCICLSRYVDGAELYTLPCSHHFHCGCIRGENSLGFEDENPLNTNLWRKRKKNQKVDNPDDHLLIC</sequence>
<evidence type="ECO:0000256" key="6">
    <source>
        <dbReference type="ARBA" id="ARBA00022723"/>
    </source>
</evidence>
<keyword evidence="11 12" id="KW-0472">Membrane</keyword>